<keyword evidence="1" id="KW-0812">Transmembrane</keyword>
<feature type="transmembrane region" description="Helical" evidence="1">
    <location>
        <begin position="9"/>
        <end position="33"/>
    </location>
</feature>
<dbReference type="EMBL" id="JAUOZU010000024">
    <property type="protein sequence ID" value="MDO6966968.1"/>
    <property type="molecule type" value="Genomic_DNA"/>
</dbReference>
<protein>
    <submittedName>
        <fullName evidence="2">Uncharacterized protein</fullName>
    </submittedName>
</protein>
<sequence length="68" mass="6993">MNGYKPSMYLAKIGITVAACSAIFGVIVLSASILKYNSGDALVQALVVGGAAAVFLVNVIACAFIWRA</sequence>
<evidence type="ECO:0000313" key="3">
    <source>
        <dbReference type="Proteomes" id="UP001174932"/>
    </source>
</evidence>
<dbReference type="Proteomes" id="UP001174932">
    <property type="component" value="Unassembled WGS sequence"/>
</dbReference>
<evidence type="ECO:0000313" key="2">
    <source>
        <dbReference type="EMBL" id="MDO6966968.1"/>
    </source>
</evidence>
<reference evidence="2" key="2">
    <citation type="submission" date="2023-07" db="EMBL/GenBank/DDBJ databases">
        <authorList>
            <person name="Shen H."/>
        </authorList>
    </citation>
    <scope>NUCLEOTIDE SEQUENCE</scope>
    <source>
        <strain evidence="2">TNR-22</strain>
    </source>
</reference>
<reference evidence="2" key="1">
    <citation type="journal article" date="2015" name="Int. J. Syst. Evol. Microbiol.">
        <title>Rhizobium alvei sp. nov., isolated from a freshwater river.</title>
        <authorList>
            <person name="Sheu S.Y."/>
            <person name="Huang H.W."/>
            <person name="Young C.C."/>
            <person name="Chen W.M."/>
        </authorList>
    </citation>
    <scope>NUCLEOTIDE SEQUENCE</scope>
    <source>
        <strain evidence="2">TNR-22</strain>
    </source>
</reference>
<proteinExistence type="predicted"/>
<name>A0ABT8YUL7_9HYPH</name>
<accession>A0ABT8YUL7</accession>
<dbReference type="RefSeq" id="WP_304378898.1">
    <property type="nucleotide sequence ID" value="NZ_JAUOZU010000024.1"/>
</dbReference>
<evidence type="ECO:0000256" key="1">
    <source>
        <dbReference type="SAM" id="Phobius"/>
    </source>
</evidence>
<keyword evidence="3" id="KW-1185">Reference proteome</keyword>
<feature type="transmembrane region" description="Helical" evidence="1">
    <location>
        <begin position="45"/>
        <end position="66"/>
    </location>
</feature>
<gene>
    <name evidence="2" type="ORF">Q4481_23680</name>
</gene>
<keyword evidence="1" id="KW-0472">Membrane</keyword>
<comment type="caution">
    <text evidence="2">The sequence shown here is derived from an EMBL/GenBank/DDBJ whole genome shotgun (WGS) entry which is preliminary data.</text>
</comment>
<keyword evidence="1" id="KW-1133">Transmembrane helix</keyword>
<organism evidence="2 3">
    <name type="scientific">Rhizobium alvei</name>
    <dbReference type="NCBI Taxonomy" id="1132659"/>
    <lineage>
        <taxon>Bacteria</taxon>
        <taxon>Pseudomonadati</taxon>
        <taxon>Pseudomonadota</taxon>
        <taxon>Alphaproteobacteria</taxon>
        <taxon>Hyphomicrobiales</taxon>
        <taxon>Rhizobiaceae</taxon>
        <taxon>Rhizobium/Agrobacterium group</taxon>
        <taxon>Rhizobium</taxon>
    </lineage>
</organism>